<dbReference type="InterPro" id="IPR057744">
    <property type="entry name" value="OTAase-like"/>
</dbReference>
<dbReference type="Pfam" id="PF01979">
    <property type="entry name" value="Amidohydro_1"/>
    <property type="match status" value="1"/>
</dbReference>
<dbReference type="PANTHER" id="PTHR43135:SF3">
    <property type="entry name" value="ALPHA-D-RIBOSE 1-METHYLPHOSPHONATE 5-TRIPHOSPHATE DIPHOSPHATASE"/>
    <property type="match status" value="1"/>
</dbReference>
<dbReference type="CDD" id="cd01299">
    <property type="entry name" value="Met_dep_hydrolase_A"/>
    <property type="match status" value="1"/>
</dbReference>
<reference evidence="2" key="1">
    <citation type="submission" date="2023-03" db="EMBL/GenBank/DDBJ databases">
        <authorList>
            <person name="Steffen K."/>
            <person name="Cardenas P."/>
        </authorList>
    </citation>
    <scope>NUCLEOTIDE SEQUENCE</scope>
</reference>
<feature type="domain" description="Amidohydrolase-related" evidence="1">
    <location>
        <begin position="70"/>
        <end position="419"/>
    </location>
</feature>
<evidence type="ECO:0000313" key="3">
    <source>
        <dbReference type="Proteomes" id="UP001174909"/>
    </source>
</evidence>
<dbReference type="InterPro" id="IPR032466">
    <property type="entry name" value="Metal_Hydrolase"/>
</dbReference>
<protein>
    <submittedName>
        <fullName evidence="2">Uncharacterized protein YJL213W</fullName>
    </submittedName>
</protein>
<dbReference type="Proteomes" id="UP001174909">
    <property type="component" value="Unassembled WGS sequence"/>
</dbReference>
<evidence type="ECO:0000259" key="1">
    <source>
        <dbReference type="Pfam" id="PF01979"/>
    </source>
</evidence>
<dbReference type="PANTHER" id="PTHR43135">
    <property type="entry name" value="ALPHA-D-RIBOSE 1-METHYLPHOSPHONATE 5-TRIPHOSPHATE DIPHOSPHATASE"/>
    <property type="match status" value="1"/>
</dbReference>
<dbReference type="EMBL" id="CASHTH010001687">
    <property type="protein sequence ID" value="CAI8018187.1"/>
    <property type="molecule type" value="Genomic_DNA"/>
</dbReference>
<gene>
    <name evidence="2" type="ORF">GBAR_LOCUS11003</name>
</gene>
<sequence length="433" mass="45047">MGHPIGCAFDKNERSIMLAIVGGNLIDGSGGPVMNNVTVLIDGDRILEVGPQAAVPIPEGAEVLDASGHTVMPGLIDVHDHLASGGYGLTGRWGMDEPLSLSNIRTAQVIEDTLAAGYTTVRDAGGLDAGFKMAVEQGLIKGPRLIISVNIMSPTGGIEDKVSGSGHRKVILGHDPLSPDGVADGAEGVRAKVRELVRCGADQIKFATTGGASGRPGNGPLDQAYALDEAKALVDEAAAMGRSTLCHAVGGTGLPIAIRAGAGSIEHGCYLATDPDMLKMMADQGTFFTPTFEVYDFHSTVSAPHIKVRAEALMEIHIRSTELAIKEGVRIVAGTDAGGFVHGDNARELELMVEKGMSNMLAIQSATGYAAECCGIGKEVGTIAAGKQADVLVVDGDPLQNISVLRDRERLLLIMKGGEAYSNRLAARELQPA</sequence>
<name>A0AA35RVW9_GEOBA</name>
<dbReference type="SUPFAM" id="SSF51556">
    <property type="entry name" value="Metallo-dependent hydrolases"/>
    <property type="match status" value="1"/>
</dbReference>
<dbReference type="AlphaFoldDB" id="A0AA35RVW9"/>
<keyword evidence="3" id="KW-1185">Reference proteome</keyword>
<dbReference type="GO" id="GO:0016810">
    <property type="term" value="F:hydrolase activity, acting on carbon-nitrogen (but not peptide) bonds"/>
    <property type="evidence" value="ECO:0007669"/>
    <property type="project" value="InterPro"/>
</dbReference>
<accession>A0AA35RVW9</accession>
<dbReference type="SUPFAM" id="SSF51338">
    <property type="entry name" value="Composite domain of metallo-dependent hydrolases"/>
    <property type="match status" value="1"/>
</dbReference>
<dbReference type="Gene3D" id="3.20.20.140">
    <property type="entry name" value="Metal-dependent hydrolases"/>
    <property type="match status" value="1"/>
</dbReference>
<proteinExistence type="predicted"/>
<dbReference type="InterPro" id="IPR006680">
    <property type="entry name" value="Amidohydro-rel"/>
</dbReference>
<dbReference type="Gene3D" id="2.30.40.10">
    <property type="entry name" value="Urease, subunit C, domain 1"/>
    <property type="match status" value="1"/>
</dbReference>
<organism evidence="2 3">
    <name type="scientific">Geodia barretti</name>
    <name type="common">Barrett's horny sponge</name>
    <dbReference type="NCBI Taxonomy" id="519541"/>
    <lineage>
        <taxon>Eukaryota</taxon>
        <taxon>Metazoa</taxon>
        <taxon>Porifera</taxon>
        <taxon>Demospongiae</taxon>
        <taxon>Heteroscleromorpha</taxon>
        <taxon>Tetractinellida</taxon>
        <taxon>Astrophorina</taxon>
        <taxon>Geodiidae</taxon>
        <taxon>Geodia</taxon>
    </lineage>
</organism>
<comment type="caution">
    <text evidence="2">The sequence shown here is derived from an EMBL/GenBank/DDBJ whole genome shotgun (WGS) entry which is preliminary data.</text>
</comment>
<dbReference type="InterPro" id="IPR011059">
    <property type="entry name" value="Metal-dep_hydrolase_composite"/>
</dbReference>
<evidence type="ECO:0000313" key="2">
    <source>
        <dbReference type="EMBL" id="CAI8018187.1"/>
    </source>
</evidence>
<dbReference type="InterPro" id="IPR051781">
    <property type="entry name" value="Metallo-dep_Hydrolase"/>
</dbReference>